<keyword evidence="4" id="KW-1185">Reference proteome</keyword>
<dbReference type="RefSeq" id="WP_244752147.1">
    <property type="nucleotide sequence ID" value="NZ_CP095074.1"/>
</dbReference>
<gene>
    <name evidence="3" type="ORF">MUO14_19125</name>
</gene>
<evidence type="ECO:0000256" key="1">
    <source>
        <dbReference type="SAM" id="MobiDB-lite"/>
    </source>
</evidence>
<dbReference type="SUPFAM" id="SSF55729">
    <property type="entry name" value="Acyl-CoA N-acyltransferases (Nat)"/>
    <property type="match status" value="1"/>
</dbReference>
<accession>A0ABY4GWV4</accession>
<protein>
    <submittedName>
        <fullName evidence="3">GNAT family N-acetyltransferase</fullName>
    </submittedName>
</protein>
<evidence type="ECO:0000313" key="4">
    <source>
        <dbReference type="Proteomes" id="UP000831880"/>
    </source>
</evidence>
<reference evidence="3 4" key="1">
    <citation type="submission" date="2022-04" db="EMBL/GenBank/DDBJ databases">
        <title>Halobacillus sp. isolated from saltern.</title>
        <authorList>
            <person name="Won M."/>
            <person name="Lee C.-M."/>
            <person name="Woen H.-Y."/>
            <person name="Kwon S.-W."/>
        </authorList>
    </citation>
    <scope>NUCLEOTIDE SEQUENCE [LARGE SCALE GENOMIC DNA]</scope>
    <source>
        <strain evidence="3 4">SSTM10-2</strain>
    </source>
</reference>
<name>A0ABY4GWV4_9BACI</name>
<feature type="region of interest" description="Disordered" evidence="1">
    <location>
        <begin position="82"/>
        <end position="109"/>
    </location>
</feature>
<sequence>MKSRLTSILNDSSYHTFVYEERGRLLGMIGFIFNVAYHTNDPHVRVIAFSVRESFQGKGIGNLLIERTEQWASRQGAKSIVLNSGDRDEKQRPSNLSSLGIPRKGHRIL</sequence>
<dbReference type="EMBL" id="CP095074">
    <property type="protein sequence ID" value="UOQ92539.1"/>
    <property type="molecule type" value="Genomic_DNA"/>
</dbReference>
<dbReference type="InterPro" id="IPR000182">
    <property type="entry name" value="GNAT_dom"/>
</dbReference>
<evidence type="ECO:0000259" key="2">
    <source>
        <dbReference type="PROSITE" id="PS51186"/>
    </source>
</evidence>
<dbReference type="Pfam" id="PF00583">
    <property type="entry name" value="Acetyltransf_1"/>
    <property type="match status" value="1"/>
</dbReference>
<proteinExistence type="predicted"/>
<dbReference type="Gene3D" id="3.40.630.30">
    <property type="match status" value="1"/>
</dbReference>
<dbReference type="PROSITE" id="PS51186">
    <property type="entry name" value="GNAT"/>
    <property type="match status" value="1"/>
</dbReference>
<organism evidence="3 4">
    <name type="scientific">Halobacillus shinanisalinarum</name>
    <dbReference type="NCBI Taxonomy" id="2932258"/>
    <lineage>
        <taxon>Bacteria</taxon>
        <taxon>Bacillati</taxon>
        <taxon>Bacillota</taxon>
        <taxon>Bacilli</taxon>
        <taxon>Bacillales</taxon>
        <taxon>Bacillaceae</taxon>
        <taxon>Halobacillus</taxon>
    </lineage>
</organism>
<dbReference type="CDD" id="cd04301">
    <property type="entry name" value="NAT_SF"/>
    <property type="match status" value="1"/>
</dbReference>
<evidence type="ECO:0000313" key="3">
    <source>
        <dbReference type="EMBL" id="UOQ92539.1"/>
    </source>
</evidence>
<dbReference type="InterPro" id="IPR016181">
    <property type="entry name" value="Acyl_CoA_acyltransferase"/>
</dbReference>
<dbReference type="Proteomes" id="UP000831880">
    <property type="component" value="Chromosome"/>
</dbReference>
<feature type="domain" description="N-acetyltransferase" evidence="2">
    <location>
        <begin position="1"/>
        <end position="109"/>
    </location>
</feature>